<evidence type="ECO:0000256" key="8">
    <source>
        <dbReference type="ARBA" id="ARBA00023170"/>
    </source>
</evidence>
<keyword evidence="12" id="KW-0732">Signal</keyword>
<dbReference type="Gene3D" id="2.170.130.10">
    <property type="entry name" value="TonB-dependent receptor, plug domain"/>
    <property type="match status" value="1"/>
</dbReference>
<evidence type="ECO:0000256" key="6">
    <source>
        <dbReference type="ARBA" id="ARBA00023077"/>
    </source>
</evidence>
<feature type="signal peptide" evidence="12">
    <location>
        <begin position="1"/>
        <end position="23"/>
    </location>
</feature>
<keyword evidence="9 10" id="KW-0998">Cell outer membrane</keyword>
<dbReference type="GO" id="GO:0015344">
    <property type="term" value="F:siderophore uptake transmembrane transporter activity"/>
    <property type="evidence" value="ECO:0007669"/>
    <property type="project" value="TreeGrafter"/>
</dbReference>
<dbReference type="InterPro" id="IPR012910">
    <property type="entry name" value="Plug_dom"/>
</dbReference>
<keyword evidence="4 10" id="KW-1134">Transmembrane beta strand</keyword>
<evidence type="ECO:0000256" key="11">
    <source>
        <dbReference type="RuleBase" id="RU003357"/>
    </source>
</evidence>
<keyword evidence="6 11" id="KW-0798">TonB box</keyword>
<evidence type="ECO:0000259" key="13">
    <source>
        <dbReference type="Pfam" id="PF00593"/>
    </source>
</evidence>
<dbReference type="SUPFAM" id="SSF56935">
    <property type="entry name" value="Porins"/>
    <property type="match status" value="1"/>
</dbReference>
<dbReference type="GO" id="GO:0009279">
    <property type="term" value="C:cell outer membrane"/>
    <property type="evidence" value="ECO:0007669"/>
    <property type="project" value="UniProtKB-SubCell"/>
</dbReference>
<protein>
    <submittedName>
        <fullName evidence="15">TonB-dependent receptor</fullName>
    </submittedName>
</protein>
<comment type="similarity">
    <text evidence="2 10 11">Belongs to the TonB-dependent receptor family.</text>
</comment>
<dbReference type="PANTHER" id="PTHR30069">
    <property type="entry name" value="TONB-DEPENDENT OUTER MEMBRANE RECEPTOR"/>
    <property type="match status" value="1"/>
</dbReference>
<reference evidence="15 16" key="1">
    <citation type="submission" date="2019-11" db="EMBL/GenBank/DDBJ databases">
        <title>Caenimonas koreensis gen. nov., sp. nov., isolated from activated sludge.</title>
        <authorList>
            <person name="Seung H.R."/>
        </authorList>
    </citation>
    <scope>NUCLEOTIDE SEQUENCE [LARGE SCALE GENOMIC DNA]</scope>
    <source>
        <strain evidence="15 16">EMB320</strain>
    </source>
</reference>
<evidence type="ECO:0000256" key="3">
    <source>
        <dbReference type="ARBA" id="ARBA00022448"/>
    </source>
</evidence>
<keyword evidence="7 10" id="KW-0472">Membrane</keyword>
<feature type="chain" id="PRO_5032352843" evidence="12">
    <location>
        <begin position="24"/>
        <end position="690"/>
    </location>
</feature>
<dbReference type="EMBL" id="WJBU01000003">
    <property type="protein sequence ID" value="MRD46467.1"/>
    <property type="molecule type" value="Genomic_DNA"/>
</dbReference>
<evidence type="ECO:0000313" key="16">
    <source>
        <dbReference type="Proteomes" id="UP000487350"/>
    </source>
</evidence>
<evidence type="ECO:0000256" key="2">
    <source>
        <dbReference type="ARBA" id="ARBA00009810"/>
    </source>
</evidence>
<comment type="subcellular location">
    <subcellularLocation>
        <location evidence="1 10">Cell outer membrane</location>
        <topology evidence="1 10">Multi-pass membrane protein</topology>
    </subcellularLocation>
</comment>
<gene>
    <name evidence="15" type="ORF">GHT07_04215</name>
</gene>
<dbReference type="InterPro" id="IPR000531">
    <property type="entry name" value="Beta-barrel_TonB"/>
</dbReference>
<evidence type="ECO:0000256" key="10">
    <source>
        <dbReference type="PROSITE-ProRule" id="PRU01360"/>
    </source>
</evidence>
<evidence type="ECO:0000256" key="7">
    <source>
        <dbReference type="ARBA" id="ARBA00023136"/>
    </source>
</evidence>
<keyword evidence="5 10" id="KW-0812">Transmembrane</keyword>
<dbReference type="InterPro" id="IPR039426">
    <property type="entry name" value="TonB-dep_rcpt-like"/>
</dbReference>
<evidence type="ECO:0000256" key="9">
    <source>
        <dbReference type="ARBA" id="ARBA00023237"/>
    </source>
</evidence>
<comment type="caution">
    <text evidence="15">The sequence shown here is derived from an EMBL/GenBank/DDBJ whole genome shotgun (WGS) entry which is preliminary data.</text>
</comment>
<keyword evidence="16" id="KW-1185">Reference proteome</keyword>
<dbReference type="Pfam" id="PF00593">
    <property type="entry name" value="TonB_dep_Rec_b-barrel"/>
    <property type="match status" value="1"/>
</dbReference>
<dbReference type="AlphaFoldDB" id="A0A844B4L1"/>
<evidence type="ECO:0000313" key="15">
    <source>
        <dbReference type="EMBL" id="MRD46467.1"/>
    </source>
</evidence>
<proteinExistence type="inferred from homology"/>
<dbReference type="Proteomes" id="UP000487350">
    <property type="component" value="Unassembled WGS sequence"/>
</dbReference>
<feature type="domain" description="TonB-dependent receptor plug" evidence="14">
    <location>
        <begin position="82"/>
        <end position="170"/>
    </location>
</feature>
<keyword evidence="8 15" id="KW-0675">Receptor</keyword>
<accession>A0A844B4L1</accession>
<evidence type="ECO:0000256" key="12">
    <source>
        <dbReference type="SAM" id="SignalP"/>
    </source>
</evidence>
<dbReference type="PROSITE" id="PS52016">
    <property type="entry name" value="TONB_DEPENDENT_REC_3"/>
    <property type="match status" value="1"/>
</dbReference>
<name>A0A844B4L1_9BURK</name>
<dbReference type="Pfam" id="PF07715">
    <property type="entry name" value="Plug"/>
    <property type="match status" value="1"/>
</dbReference>
<dbReference type="Gene3D" id="2.40.170.20">
    <property type="entry name" value="TonB-dependent receptor, beta-barrel domain"/>
    <property type="match status" value="1"/>
</dbReference>
<dbReference type="InterPro" id="IPR036942">
    <property type="entry name" value="Beta-barrel_TonB_sf"/>
</dbReference>
<feature type="domain" description="TonB-dependent receptor-like beta-barrel" evidence="13">
    <location>
        <begin position="267"/>
        <end position="654"/>
    </location>
</feature>
<organism evidence="15 16">
    <name type="scientific">Caenimonas koreensis DSM 17982</name>
    <dbReference type="NCBI Taxonomy" id="1121255"/>
    <lineage>
        <taxon>Bacteria</taxon>
        <taxon>Pseudomonadati</taxon>
        <taxon>Pseudomonadota</taxon>
        <taxon>Betaproteobacteria</taxon>
        <taxon>Burkholderiales</taxon>
        <taxon>Comamonadaceae</taxon>
        <taxon>Caenimonas</taxon>
    </lineage>
</organism>
<dbReference type="GO" id="GO:0044718">
    <property type="term" value="P:siderophore transmembrane transport"/>
    <property type="evidence" value="ECO:0007669"/>
    <property type="project" value="TreeGrafter"/>
</dbReference>
<evidence type="ECO:0000256" key="1">
    <source>
        <dbReference type="ARBA" id="ARBA00004571"/>
    </source>
</evidence>
<evidence type="ECO:0000259" key="14">
    <source>
        <dbReference type="Pfam" id="PF07715"/>
    </source>
</evidence>
<evidence type="ECO:0000256" key="4">
    <source>
        <dbReference type="ARBA" id="ARBA00022452"/>
    </source>
</evidence>
<evidence type="ECO:0000256" key="5">
    <source>
        <dbReference type="ARBA" id="ARBA00022692"/>
    </source>
</evidence>
<dbReference type="InterPro" id="IPR037066">
    <property type="entry name" value="Plug_dom_sf"/>
</dbReference>
<sequence length="690" mass="73245">MQRRFFPVSLHASSRTASFTACAALLSFAAPLSAQVSAQVSTQVPAQASTPTLAPVTVTGNPLGSSTAVAPADQLSGTGLVLRSQSTLGETLSGTPGVSSTYFGPNASRPVIRGQDGDRIRILANSGASIDASGVSYDHAVALDPIAVERIEVLRGPGALLYGGSAVGGVVNVIDNRIPREAVTGITGRADIGLSTASRERGGAALVETGSDRYALHVDMFDRRTSDVAVPALLACTKPGSPSLARRICNSASYVRGGAVGGSLLFANGYIGASATTYRNDYGTVAEDEVTIGMKSNRYALEGEWRNPVALVKSVKAQFSRSDYSHTEFEGATPGTQFRNSGGDYRVEVKHAKLGPLEGVVGLQGERTRFAADGTEAFAPYSRTRSDALFVYEEWAAGWGKSTFGARAESVRVESLGNPLVARFVPAARSFAPLSAAAGLAVNVAPQWQATANLAFSERAPKDYELFADGPHVATGAYEVGNAALGKERSVNLDVGVQWKRDHDTFHLSAFESRFANFVSLQASGTRVVGADTLPEFTYTPVRARFRGFEASGNVRLLQSPATLDLELRADSVRAINLDTNEPLPRIAPWRAGATLAWARGDWGVRVGFDHFATQSRVPTGDLPTSAYTLWTTSVTWKMQRDNWNALWYARIDNAANTLAYSATSILTQTAPGKSPLPGRNLKVGVQLNF</sequence>
<dbReference type="PANTHER" id="PTHR30069:SF40">
    <property type="entry name" value="TONB-DEPENDENT RECEPTOR NMB0964-RELATED"/>
    <property type="match status" value="1"/>
</dbReference>
<keyword evidence="3 10" id="KW-0813">Transport</keyword>